<name>A0A6B9FE44_9HYPH</name>
<accession>A0A6B9FE44</accession>
<evidence type="ECO:0000256" key="1">
    <source>
        <dbReference type="ARBA" id="ARBA00009387"/>
    </source>
</evidence>
<dbReference type="KEGG" id="mmes:MMSR116_03890"/>
<evidence type="ECO:0000313" key="4">
    <source>
        <dbReference type="EMBL" id="QGY01137.1"/>
    </source>
</evidence>
<gene>
    <name evidence="4" type="ORF">MMSR116_03890</name>
</gene>
<feature type="region of interest" description="Disordered" evidence="2">
    <location>
        <begin position="398"/>
        <end position="427"/>
    </location>
</feature>
<sequence>MGVIPEPARRADDVSRLVPNASHFEDEAVAWLPRAGRKTERRSRRRTGRSGIRRLPGTLALGLVAGFGLPQAAFAPAYFAPAAQAHDRVDTSPRAAQALAAEAWTTADTSAEGLSLRSTLDQAPAEETPAETASAASDWNGLPVPEQEPATTALIQEDLATLPRVTEEQGEAAVRFGERSVPRKVVDTIVKASDEAGVDPVYMMALADKESSFDTDAKAATSSAQGLFQFVARTWLEMIRDYGARYGLADEAAAVKGRGSAITVAGNMRTRVLGLRNDPRVAALMAAELIKRDRERIEARVGRALTTTELYLAHFLGTASAGRFLSLSSEKPDEVAGREFRSAARANRSLFTEKAGGKRRSLTVAELHGRIDGMIDRRLNRYQGVSAVAEALDKAPAQADVATSEETPSAAGNRRVEVTEALPPDGV</sequence>
<evidence type="ECO:0000313" key="5">
    <source>
        <dbReference type="Proteomes" id="UP000012488"/>
    </source>
</evidence>
<proteinExistence type="inferred from homology"/>
<protein>
    <submittedName>
        <fullName evidence="4">Lytic transglycosylase domain-containing protein</fullName>
    </submittedName>
</protein>
<reference evidence="4 5" key="1">
    <citation type="journal article" date="2012" name="Genet. Mol. Biol.">
        <title>Analysis of 16S rRNA and mxaF genes revealing insights into Methylobacterium niche-specific plant association.</title>
        <authorList>
            <person name="Dourado M.N."/>
            <person name="Andreote F.D."/>
            <person name="Dini-Andreote F."/>
            <person name="Conti R."/>
            <person name="Araujo J.M."/>
            <person name="Araujo W.L."/>
        </authorList>
    </citation>
    <scope>NUCLEOTIDE SEQUENCE [LARGE SCALE GENOMIC DNA]</scope>
    <source>
        <strain evidence="4 5">SR1.6/6</strain>
    </source>
</reference>
<dbReference type="InterPro" id="IPR023346">
    <property type="entry name" value="Lysozyme-like_dom_sf"/>
</dbReference>
<dbReference type="RefSeq" id="WP_010683648.1">
    <property type="nucleotide sequence ID" value="NZ_CP043538.1"/>
</dbReference>
<dbReference type="Proteomes" id="UP000012488">
    <property type="component" value="Chromosome"/>
</dbReference>
<feature type="compositionally biased region" description="Low complexity" evidence="2">
    <location>
        <begin position="123"/>
        <end position="137"/>
    </location>
</feature>
<dbReference type="Pfam" id="PF01464">
    <property type="entry name" value="SLT"/>
    <property type="match status" value="1"/>
</dbReference>
<comment type="similarity">
    <text evidence="1">Belongs to the virb1 family.</text>
</comment>
<feature type="region of interest" description="Disordered" evidence="2">
    <location>
        <begin position="121"/>
        <end position="144"/>
    </location>
</feature>
<dbReference type="Gene3D" id="1.10.530.10">
    <property type="match status" value="1"/>
</dbReference>
<organism evidence="4 5">
    <name type="scientific">Methylobacterium mesophilicum SR1.6/6</name>
    <dbReference type="NCBI Taxonomy" id="908290"/>
    <lineage>
        <taxon>Bacteria</taxon>
        <taxon>Pseudomonadati</taxon>
        <taxon>Pseudomonadota</taxon>
        <taxon>Alphaproteobacteria</taxon>
        <taxon>Hyphomicrobiales</taxon>
        <taxon>Methylobacteriaceae</taxon>
        <taxon>Methylobacterium</taxon>
    </lineage>
</organism>
<dbReference type="OrthoDB" id="8477976at2"/>
<dbReference type="InterPro" id="IPR008258">
    <property type="entry name" value="Transglycosylase_SLT_dom_1"/>
</dbReference>
<dbReference type="SUPFAM" id="SSF53955">
    <property type="entry name" value="Lysozyme-like"/>
    <property type="match status" value="1"/>
</dbReference>
<reference evidence="4 5" key="2">
    <citation type="journal article" date="2013" name="Genome Announc.">
        <title>Draft Genome Sequence of Methylobacterium mesophilicum Strain SR1.6/6, Isolated from Citrus sinensis.</title>
        <authorList>
            <person name="Marinho Almeida D."/>
            <person name="Dini-Andreote F."/>
            <person name="Camargo Neves A.A."/>
            <person name="Juca Ramos R.T."/>
            <person name="Andreote F.D."/>
            <person name="Carneiro A.R."/>
            <person name="Oliveira de Souza Lima A."/>
            <person name="Caracciolo Gomes de Sa P.H."/>
            <person name="Ribeiro Barbosa M.S."/>
            <person name="Araujo W.L."/>
            <person name="Silva A."/>
        </authorList>
    </citation>
    <scope>NUCLEOTIDE SEQUENCE [LARGE SCALE GENOMIC DNA]</scope>
    <source>
        <strain evidence="4 5">SR1.6/6</strain>
    </source>
</reference>
<evidence type="ECO:0000256" key="2">
    <source>
        <dbReference type="SAM" id="MobiDB-lite"/>
    </source>
</evidence>
<dbReference type="AlphaFoldDB" id="A0A6B9FE44"/>
<evidence type="ECO:0000259" key="3">
    <source>
        <dbReference type="Pfam" id="PF01464"/>
    </source>
</evidence>
<feature type="domain" description="Transglycosylase SLT" evidence="3">
    <location>
        <begin position="189"/>
        <end position="236"/>
    </location>
</feature>
<dbReference type="EMBL" id="CP043538">
    <property type="protein sequence ID" value="QGY01137.1"/>
    <property type="molecule type" value="Genomic_DNA"/>
</dbReference>